<gene>
    <name evidence="2" type="ORF">EVA_07710</name>
</gene>
<proteinExistence type="predicted"/>
<organism evidence="2">
    <name type="scientific">gut metagenome</name>
    <dbReference type="NCBI Taxonomy" id="749906"/>
    <lineage>
        <taxon>unclassified sequences</taxon>
        <taxon>metagenomes</taxon>
        <taxon>organismal metagenomes</taxon>
    </lineage>
</organism>
<comment type="caution">
    <text evidence="2">The sequence shown here is derived from an EMBL/GenBank/DDBJ whole genome shotgun (WGS) entry which is preliminary data.</text>
</comment>
<evidence type="ECO:0008006" key="3">
    <source>
        <dbReference type="Google" id="ProtNLM"/>
    </source>
</evidence>
<reference evidence="2" key="1">
    <citation type="journal article" date="2012" name="PLoS ONE">
        <title>Gene sets for utilization of primary and secondary nutrition supplies in the distal gut of endangered iberian lynx.</title>
        <authorList>
            <person name="Alcaide M."/>
            <person name="Messina E."/>
            <person name="Richter M."/>
            <person name="Bargiela R."/>
            <person name="Peplies J."/>
            <person name="Huws S.A."/>
            <person name="Newbold C.J."/>
            <person name="Golyshin P.N."/>
            <person name="Simon M.A."/>
            <person name="Lopez G."/>
            <person name="Yakimov M.M."/>
            <person name="Ferrer M."/>
        </authorList>
    </citation>
    <scope>NUCLEOTIDE SEQUENCE</scope>
</reference>
<sequence length="360" mass="40336">MKKRIMPLIGLLLVSAGAYAQTEVTAGIMRGKDYGVTYLLPETEIQLTVHATKHTYIPGDFCKYAERYLHIKNVPIQANTYWTLEKIETGIVGVPDKDHIYFVKLKDKTTAPLMELTEEGIVRSINMPYSGNKDQQNPSTKAEQPQRLDPKSFLTEEILLSNSTAKMASLVAKEIYTIRESKNALTRGEADYMPQDGAQLKLMLDNLNLQEKAMTEMFIGTDLEEPKTFTIRIKPQELKQAIAFRFSEKLGLVANNDLAGEPIYISVENLKTIPVPSDEKAAEDGKGNNKKLEGIAYKVPGKAKVTLSYQQKKLYDEELSISQFGTIEYLAPVLFNKNTVTKVLFDTATGALLKVDRDTK</sequence>
<evidence type="ECO:0000313" key="2">
    <source>
        <dbReference type="EMBL" id="EJX04191.1"/>
    </source>
</evidence>
<evidence type="ECO:0000256" key="1">
    <source>
        <dbReference type="SAM" id="MobiDB-lite"/>
    </source>
</evidence>
<dbReference type="Pfam" id="PF16115">
    <property type="entry name" value="DUF4831"/>
    <property type="match status" value="1"/>
</dbReference>
<protein>
    <recommendedName>
        <fullName evidence="3">DUF4831 domain-containing protein</fullName>
    </recommendedName>
</protein>
<accession>J9CVE7</accession>
<feature type="compositionally biased region" description="Polar residues" evidence="1">
    <location>
        <begin position="127"/>
        <end position="143"/>
    </location>
</feature>
<dbReference type="AlphaFoldDB" id="J9CVE7"/>
<dbReference type="InterPro" id="IPR032265">
    <property type="entry name" value="DUF4831"/>
</dbReference>
<feature type="region of interest" description="Disordered" evidence="1">
    <location>
        <begin position="127"/>
        <end position="148"/>
    </location>
</feature>
<name>J9CVE7_9ZZZZ</name>
<dbReference type="EMBL" id="AMCI01001891">
    <property type="protein sequence ID" value="EJX04191.1"/>
    <property type="molecule type" value="Genomic_DNA"/>
</dbReference>